<proteinExistence type="predicted"/>
<protein>
    <submittedName>
        <fullName evidence="1">(northern house mosquito) hypothetical protein</fullName>
    </submittedName>
</protein>
<sequence length="138" mass="14627">MLGALPAVITPILLRHDRPSARQVEPLELLENGRSFTYAPPSLQPLHADSRLVVVHPADDADAPGNAGRLRVRAELVLAVTGAGFRASAQQFVANVGDIGPIWFLGGGGGERDDLPCRSSRSLAKPSPMARCANVRIC</sequence>
<organism evidence="1">
    <name type="scientific">Culex pipiens</name>
    <name type="common">House mosquito</name>
    <dbReference type="NCBI Taxonomy" id="7175"/>
    <lineage>
        <taxon>Eukaryota</taxon>
        <taxon>Metazoa</taxon>
        <taxon>Ecdysozoa</taxon>
        <taxon>Arthropoda</taxon>
        <taxon>Hexapoda</taxon>
        <taxon>Insecta</taxon>
        <taxon>Pterygota</taxon>
        <taxon>Neoptera</taxon>
        <taxon>Endopterygota</taxon>
        <taxon>Diptera</taxon>
        <taxon>Nematocera</taxon>
        <taxon>Culicoidea</taxon>
        <taxon>Culicidae</taxon>
        <taxon>Culicinae</taxon>
        <taxon>Culicini</taxon>
        <taxon>Culex</taxon>
        <taxon>Culex</taxon>
    </lineage>
</organism>
<accession>A0A8D8H056</accession>
<reference evidence="1" key="1">
    <citation type="submission" date="2021-05" db="EMBL/GenBank/DDBJ databases">
        <authorList>
            <person name="Alioto T."/>
            <person name="Alioto T."/>
            <person name="Gomez Garrido J."/>
        </authorList>
    </citation>
    <scope>NUCLEOTIDE SEQUENCE</scope>
</reference>
<dbReference type="EMBL" id="HBUE01192240">
    <property type="protein sequence ID" value="CAG6525739.1"/>
    <property type="molecule type" value="Transcribed_RNA"/>
</dbReference>
<dbReference type="AlphaFoldDB" id="A0A8D8H056"/>
<name>A0A8D8H056_CULPI</name>
<dbReference type="EMBL" id="HBUE01298166">
    <property type="protein sequence ID" value="CAG6577447.1"/>
    <property type="molecule type" value="Transcribed_RNA"/>
</dbReference>
<evidence type="ECO:0000313" key="1">
    <source>
        <dbReference type="EMBL" id="CAG6525739.1"/>
    </source>
</evidence>